<evidence type="ECO:0008006" key="5">
    <source>
        <dbReference type="Google" id="ProtNLM"/>
    </source>
</evidence>
<accession>A0ABZ0VE25</accession>
<gene>
    <name evidence="3" type="ORF">T9R20_06740</name>
</gene>
<evidence type="ECO:0000256" key="1">
    <source>
        <dbReference type="SAM" id="MobiDB-lite"/>
    </source>
</evidence>
<evidence type="ECO:0000256" key="2">
    <source>
        <dbReference type="SAM" id="SignalP"/>
    </source>
</evidence>
<feature type="region of interest" description="Disordered" evidence="1">
    <location>
        <begin position="86"/>
        <end position="134"/>
    </location>
</feature>
<protein>
    <recommendedName>
        <fullName evidence="5">Ig-like domain-containing protein</fullName>
    </recommendedName>
</protein>
<keyword evidence="2" id="KW-0732">Signal</keyword>
<proteinExistence type="predicted"/>
<organism evidence="3 4">
    <name type="scientific">Microbacterium invictum</name>
    <dbReference type="NCBI Taxonomy" id="515415"/>
    <lineage>
        <taxon>Bacteria</taxon>
        <taxon>Bacillati</taxon>
        <taxon>Actinomycetota</taxon>
        <taxon>Actinomycetes</taxon>
        <taxon>Micrococcales</taxon>
        <taxon>Microbacteriaceae</taxon>
        <taxon>Microbacterium</taxon>
    </lineage>
</organism>
<dbReference type="RefSeq" id="WP_322411758.1">
    <property type="nucleotide sequence ID" value="NZ_CP139779.1"/>
</dbReference>
<name>A0ABZ0VE25_9MICO</name>
<evidence type="ECO:0000313" key="4">
    <source>
        <dbReference type="Proteomes" id="UP001324533"/>
    </source>
</evidence>
<dbReference type="Proteomes" id="UP001324533">
    <property type="component" value="Chromosome"/>
</dbReference>
<evidence type="ECO:0000313" key="3">
    <source>
        <dbReference type="EMBL" id="WQB71646.1"/>
    </source>
</evidence>
<feature type="compositionally biased region" description="Low complexity" evidence="1">
    <location>
        <begin position="101"/>
        <end position="112"/>
    </location>
</feature>
<reference evidence="3 4" key="1">
    <citation type="submission" date="2023-06" db="EMBL/GenBank/DDBJ databases">
        <title>Rock-solubilizing bacteria, Microbacterium invictum, promotes re-establishment of vegetation in rocky wasteland by accelerating rock bio-weathering and reshaping soil bacterial community.</title>
        <authorList>
            <person name="Liu C."/>
        </authorList>
    </citation>
    <scope>NUCLEOTIDE SEQUENCE [LARGE SCALE GENOMIC DNA]</scope>
    <source>
        <strain evidence="3 4">X-18</strain>
    </source>
</reference>
<dbReference type="EMBL" id="CP139779">
    <property type="protein sequence ID" value="WQB71646.1"/>
    <property type="molecule type" value="Genomic_DNA"/>
</dbReference>
<feature type="chain" id="PRO_5046488411" description="Ig-like domain-containing protein" evidence="2">
    <location>
        <begin position="27"/>
        <end position="160"/>
    </location>
</feature>
<keyword evidence="4" id="KW-1185">Reference proteome</keyword>
<sequence length="160" mass="16462">MRHTRLPLAAAAAAVLILATAAPANADHNAGAGLTDATGGPSSCYAGASTPGTPGVDITTRNWRTAEYGGSLHLVCYFTVPSNLPAPSEGSPGEEKGPWVSPTRPTTSISTSDNCLPPGTEAAGETWLDTGEPAPKSRTKVVAYKNSIVMYCSWPLSVLH</sequence>
<feature type="signal peptide" evidence="2">
    <location>
        <begin position="1"/>
        <end position="26"/>
    </location>
</feature>